<organism evidence="2 3">
    <name type="scientific">Funneliformis geosporum</name>
    <dbReference type="NCBI Taxonomy" id="1117311"/>
    <lineage>
        <taxon>Eukaryota</taxon>
        <taxon>Fungi</taxon>
        <taxon>Fungi incertae sedis</taxon>
        <taxon>Mucoromycota</taxon>
        <taxon>Glomeromycotina</taxon>
        <taxon>Glomeromycetes</taxon>
        <taxon>Glomerales</taxon>
        <taxon>Glomeraceae</taxon>
        <taxon>Funneliformis</taxon>
    </lineage>
</organism>
<gene>
    <name evidence="2" type="ORF">FWILDA_LOCUS11373</name>
</gene>
<sequence>MEWQRLRSVEVRPYKPVIPHHIYEEVMEFYMKDTLPKTSTFPPRCGKCQIESKIIKPRLAYVIANWIEKKDGKTARNKLSLKYKFDLVFRGSRDGINTFNNYSGQAKYLVLVKDQSSKIYGGYSPIGFRSYLGGNRWQNTPDSFIFSCENDRDINNMKISRVISPNYAILENYSQGFNFGNTFYLSGQNVYLQYQGYYDNNAINTNTNFIPKEIELFNVVSS</sequence>
<evidence type="ECO:0000313" key="2">
    <source>
        <dbReference type="EMBL" id="CAI2184023.1"/>
    </source>
</evidence>
<dbReference type="Pfam" id="PF07534">
    <property type="entry name" value="TLD"/>
    <property type="match status" value="1"/>
</dbReference>
<dbReference type="OrthoDB" id="2434835at2759"/>
<dbReference type="PROSITE" id="PS51886">
    <property type="entry name" value="TLDC"/>
    <property type="match status" value="1"/>
</dbReference>
<keyword evidence="3" id="KW-1185">Reference proteome</keyword>
<protein>
    <submittedName>
        <fullName evidence="2">3222_t:CDS:1</fullName>
    </submittedName>
</protein>
<dbReference type="Proteomes" id="UP001153678">
    <property type="component" value="Unassembled WGS sequence"/>
</dbReference>
<name>A0A9W4WSN0_9GLOM</name>
<dbReference type="AlphaFoldDB" id="A0A9W4WSN0"/>
<accession>A0A9W4WSN0</accession>
<evidence type="ECO:0000313" key="3">
    <source>
        <dbReference type="Proteomes" id="UP001153678"/>
    </source>
</evidence>
<dbReference type="InterPro" id="IPR006571">
    <property type="entry name" value="TLDc_dom"/>
</dbReference>
<comment type="caution">
    <text evidence="2">The sequence shown here is derived from an EMBL/GenBank/DDBJ whole genome shotgun (WGS) entry which is preliminary data.</text>
</comment>
<evidence type="ECO:0000259" key="1">
    <source>
        <dbReference type="PROSITE" id="PS51886"/>
    </source>
</evidence>
<feature type="domain" description="TLDc" evidence="1">
    <location>
        <begin position="53"/>
        <end position="220"/>
    </location>
</feature>
<proteinExistence type="predicted"/>
<dbReference type="EMBL" id="CAMKVN010003200">
    <property type="protein sequence ID" value="CAI2184023.1"/>
    <property type="molecule type" value="Genomic_DNA"/>
</dbReference>
<reference evidence="2" key="1">
    <citation type="submission" date="2022-08" db="EMBL/GenBank/DDBJ databases">
        <authorList>
            <person name="Kallberg Y."/>
            <person name="Tangrot J."/>
            <person name="Rosling A."/>
        </authorList>
    </citation>
    <scope>NUCLEOTIDE SEQUENCE</scope>
    <source>
        <strain evidence="2">Wild A</strain>
    </source>
</reference>